<dbReference type="Pfam" id="PF14065">
    <property type="entry name" value="Pvc16_N"/>
    <property type="match status" value="1"/>
</dbReference>
<sequence length="441" mass="47258">MTSALALAGVTRVLQDLLNEGVVDHDVAAAVGAAINVRALPPDRLQTVVTDATPTLNVFLYNVTPNTGWRNHELPVRNPRGEMVRPPLLALDLHYLVTAFGYDDLQAEILLGFAMRTLHENPILTRAQITRALSPAPSVSGGLPPALEALDGSGLAEQIEQVKIIEDYLTTEEVSRIWTAMQTQYRPTTAYLVSVVLIESELPARITRPVLRIGRDNRGASVFPAMLPPLPAITRLITPERQPSVRLGDSFVVEGRNLMGTLVEARIVHARLAEPLTLSPDPGNSARLASFTIPDTPASRAAWAAGPALLTLRVQRPGEPERDSNAWPLMIAPAPDLAGATVTHAAAAVSVDLTVRPELREGQEILLTVGSQTATADPLGASQAATAHFDLADMAAGSYLAWLRVDGVDSWFTLRDLPPVGPDFLPRPPEFDPAASVTVPA</sequence>
<feature type="domain" description="Pvc16 N-terminal" evidence="1">
    <location>
        <begin position="10"/>
        <end position="211"/>
    </location>
</feature>
<gene>
    <name evidence="2" type="ORF">SAMN04487971_107171</name>
</gene>
<name>A0A1G9I798_9RHOB</name>
<protein>
    <recommendedName>
        <fullName evidence="1">Pvc16 N-terminal domain-containing protein</fullName>
    </recommendedName>
</protein>
<dbReference type="Proteomes" id="UP000199555">
    <property type="component" value="Unassembled WGS sequence"/>
</dbReference>
<proteinExistence type="predicted"/>
<evidence type="ECO:0000313" key="2">
    <source>
        <dbReference type="EMBL" id="SDL21098.1"/>
    </source>
</evidence>
<evidence type="ECO:0000259" key="1">
    <source>
        <dbReference type="Pfam" id="PF14065"/>
    </source>
</evidence>
<dbReference type="OrthoDB" id="527247at2"/>
<dbReference type="RefSeq" id="WP_090755166.1">
    <property type="nucleotide sequence ID" value="NZ_FNGE01000007.1"/>
</dbReference>
<organism evidence="2 3">
    <name type="scientific">Paracoccus chinensis</name>
    <dbReference type="NCBI Taxonomy" id="525640"/>
    <lineage>
        <taxon>Bacteria</taxon>
        <taxon>Pseudomonadati</taxon>
        <taxon>Pseudomonadota</taxon>
        <taxon>Alphaproteobacteria</taxon>
        <taxon>Rhodobacterales</taxon>
        <taxon>Paracoccaceae</taxon>
        <taxon>Paracoccus</taxon>
    </lineage>
</organism>
<accession>A0A1G9I798</accession>
<evidence type="ECO:0000313" key="3">
    <source>
        <dbReference type="Proteomes" id="UP000199555"/>
    </source>
</evidence>
<keyword evidence="3" id="KW-1185">Reference proteome</keyword>
<dbReference type="InterPro" id="IPR025351">
    <property type="entry name" value="Pvc16_N"/>
</dbReference>
<reference evidence="3" key="1">
    <citation type="submission" date="2016-10" db="EMBL/GenBank/DDBJ databases">
        <authorList>
            <person name="Varghese N."/>
            <person name="Submissions S."/>
        </authorList>
    </citation>
    <scope>NUCLEOTIDE SEQUENCE [LARGE SCALE GENOMIC DNA]</scope>
    <source>
        <strain evidence="3">CGMCC 1.7655</strain>
    </source>
</reference>
<dbReference type="STRING" id="525640.SAMN04487971_107171"/>
<dbReference type="AlphaFoldDB" id="A0A1G9I798"/>
<dbReference type="EMBL" id="FNGE01000007">
    <property type="protein sequence ID" value="SDL21098.1"/>
    <property type="molecule type" value="Genomic_DNA"/>
</dbReference>